<feature type="chain" id="PRO_5027136916" description="UDP-glucuronosyltransferase" evidence="5">
    <location>
        <begin position="20"/>
        <end position="518"/>
    </location>
</feature>
<sequence length="518" mass="57347">MRCLGLLFFLVCVVTSARAYHVLCVFPIPSRSHNSLGKGIVDALLGAGHEVTWVTPYPPSELAKGLKIVDVSATVSISKTVDMHEQRNSNTGVSFVKALAENITRVSLATPALQQAIVQGKYDAVITESFFNDAEAGYGAVLQVPWILMSSIAMMPQLEAIVDEVRSVTTIPLLFNNAPTPMGFWDRLKNIFLHSAMVISDWLDRPKTVAFYESLFAPLAAARGVALPPFEEALYNVSVLFVNSHPAFAPPLSLPPNVVEIAGYHIDPKTPPLPKDLQHILDSSPQGVVYFSMGSVLKSSKLSEQTRRELLDVFGSIPQTVLWKFEEDLQDLPKNVHIRSWMPQSSILAHPNMKVFITHGGLLSILETLHYGVPILAVPVFGDQPSNANSAVRNGFAKSIEYKPDMAKDMKVALNEMLSDDSYYKRARYLSKIFGDKLVPPAKLISHYVKVAIETNGAYHLRSKSLLYPWYQRWLVDIIAALLLVCFAVYLVARRVLCYLYTSVTSGGCNRSVKVKKN</sequence>
<dbReference type="PANTHER" id="PTHR48043">
    <property type="entry name" value="EG:EG0003.4 PROTEIN-RELATED"/>
    <property type="match status" value="1"/>
</dbReference>
<dbReference type="SUPFAM" id="SSF53756">
    <property type="entry name" value="UDP-Glycosyltransferase/glycogen phosphorylase"/>
    <property type="match status" value="1"/>
</dbReference>
<evidence type="ECO:0000313" key="6">
    <source>
        <dbReference type="Proteomes" id="UP000504629"/>
    </source>
</evidence>
<dbReference type="Pfam" id="PF00201">
    <property type="entry name" value="UDPGT"/>
    <property type="match status" value="1"/>
</dbReference>
<dbReference type="FunFam" id="3.40.50.2000:FF:000050">
    <property type="entry name" value="UDP-glucuronosyltransferase"/>
    <property type="match status" value="1"/>
</dbReference>
<dbReference type="InterPro" id="IPR050271">
    <property type="entry name" value="UDP-glycosyltransferase"/>
</dbReference>
<dbReference type="EC" id="2.4.1.17" evidence="5"/>
<evidence type="ECO:0000256" key="3">
    <source>
        <dbReference type="ARBA" id="ARBA00022679"/>
    </source>
</evidence>
<feature type="signal peptide" evidence="5">
    <location>
        <begin position="1"/>
        <end position="19"/>
    </location>
</feature>
<dbReference type="AlphaFoldDB" id="A0A6J2JG61"/>
<reference evidence="7" key="1">
    <citation type="submission" date="2025-08" db="UniProtKB">
        <authorList>
            <consortium name="RefSeq"/>
        </authorList>
    </citation>
    <scope>IDENTIFICATION</scope>
    <source>
        <tissue evidence="7">Silk gland</tissue>
    </source>
</reference>
<keyword evidence="3 4" id="KW-0808">Transferase</keyword>
<dbReference type="InterPro" id="IPR035595">
    <property type="entry name" value="UDP_glycos_trans_CS"/>
</dbReference>
<dbReference type="CTD" id="100862843"/>
<dbReference type="GO" id="GO:0015020">
    <property type="term" value="F:glucuronosyltransferase activity"/>
    <property type="evidence" value="ECO:0007669"/>
    <property type="project" value="UniProtKB-EC"/>
</dbReference>
<keyword evidence="6" id="KW-1185">Reference proteome</keyword>
<gene>
    <name evidence="7" type="primary">LOC114241621</name>
</gene>
<keyword evidence="5" id="KW-0732">Signal</keyword>
<evidence type="ECO:0000256" key="2">
    <source>
        <dbReference type="ARBA" id="ARBA00022676"/>
    </source>
</evidence>
<evidence type="ECO:0000256" key="1">
    <source>
        <dbReference type="ARBA" id="ARBA00009995"/>
    </source>
</evidence>
<keyword evidence="2 4" id="KW-0328">Glycosyltransferase</keyword>
<dbReference type="GO" id="GO:0016020">
    <property type="term" value="C:membrane"/>
    <property type="evidence" value="ECO:0007669"/>
    <property type="project" value="UniProtKB-SubCell"/>
</dbReference>
<accession>A0A6J2JG61</accession>
<dbReference type="CDD" id="cd03784">
    <property type="entry name" value="GT1_Gtf-like"/>
    <property type="match status" value="1"/>
</dbReference>
<dbReference type="RefSeq" id="XP_028028288.1">
    <property type="nucleotide sequence ID" value="XM_028172487.1"/>
</dbReference>
<protein>
    <recommendedName>
        <fullName evidence="5">UDP-glucuronosyltransferase</fullName>
        <ecNumber evidence="5">2.4.1.17</ecNumber>
    </recommendedName>
</protein>
<comment type="similarity">
    <text evidence="1 4">Belongs to the UDP-glycosyltransferase family.</text>
</comment>
<organism evidence="6 7">
    <name type="scientific">Bombyx mandarina</name>
    <name type="common">Wild silk moth</name>
    <name type="synonym">Wild silkworm</name>
    <dbReference type="NCBI Taxonomy" id="7092"/>
    <lineage>
        <taxon>Eukaryota</taxon>
        <taxon>Metazoa</taxon>
        <taxon>Ecdysozoa</taxon>
        <taxon>Arthropoda</taxon>
        <taxon>Hexapoda</taxon>
        <taxon>Insecta</taxon>
        <taxon>Pterygota</taxon>
        <taxon>Neoptera</taxon>
        <taxon>Endopterygota</taxon>
        <taxon>Lepidoptera</taxon>
        <taxon>Glossata</taxon>
        <taxon>Ditrysia</taxon>
        <taxon>Bombycoidea</taxon>
        <taxon>Bombycidae</taxon>
        <taxon>Bombycinae</taxon>
        <taxon>Bombyx</taxon>
    </lineage>
</organism>
<comment type="subcellular location">
    <subcellularLocation>
        <location evidence="5">Membrane</location>
        <topology evidence="5">Single-pass membrane protein</topology>
    </subcellularLocation>
</comment>
<proteinExistence type="inferred from homology"/>
<dbReference type="KEGG" id="bman:114241621"/>
<evidence type="ECO:0000256" key="4">
    <source>
        <dbReference type="RuleBase" id="RU003718"/>
    </source>
</evidence>
<feature type="transmembrane region" description="Helical" evidence="5">
    <location>
        <begin position="474"/>
        <end position="493"/>
    </location>
</feature>
<keyword evidence="5" id="KW-0812">Transmembrane</keyword>
<evidence type="ECO:0000313" key="7">
    <source>
        <dbReference type="RefSeq" id="XP_028028288.1"/>
    </source>
</evidence>
<dbReference type="InterPro" id="IPR002213">
    <property type="entry name" value="UDP_glucos_trans"/>
</dbReference>
<dbReference type="Gene3D" id="3.40.50.2000">
    <property type="entry name" value="Glycogen Phosphorylase B"/>
    <property type="match status" value="2"/>
</dbReference>
<dbReference type="PROSITE" id="PS00375">
    <property type="entry name" value="UDPGT"/>
    <property type="match status" value="1"/>
</dbReference>
<dbReference type="OrthoDB" id="5835829at2759"/>
<dbReference type="GeneID" id="114241621"/>
<name>A0A6J2JG61_BOMMA</name>
<keyword evidence="5" id="KW-1133">Transmembrane helix</keyword>
<comment type="catalytic activity">
    <reaction evidence="5">
        <text>glucuronate acceptor + UDP-alpha-D-glucuronate = acceptor beta-D-glucuronoside + UDP + H(+)</text>
        <dbReference type="Rhea" id="RHEA:21032"/>
        <dbReference type="ChEBI" id="CHEBI:15378"/>
        <dbReference type="ChEBI" id="CHEBI:58052"/>
        <dbReference type="ChEBI" id="CHEBI:58223"/>
        <dbReference type="ChEBI" id="CHEBI:132367"/>
        <dbReference type="ChEBI" id="CHEBI:132368"/>
        <dbReference type="EC" id="2.4.1.17"/>
    </reaction>
</comment>
<dbReference type="Proteomes" id="UP000504629">
    <property type="component" value="Unplaced"/>
</dbReference>
<keyword evidence="5" id="KW-0472">Membrane</keyword>
<evidence type="ECO:0000256" key="5">
    <source>
        <dbReference type="RuleBase" id="RU362059"/>
    </source>
</evidence>
<dbReference type="PANTHER" id="PTHR48043:SF159">
    <property type="entry name" value="EG:EG0003.4 PROTEIN-RELATED"/>
    <property type="match status" value="1"/>
</dbReference>